<dbReference type="AlphaFoldDB" id="A0A177IQZ4"/>
<evidence type="ECO:0000256" key="2">
    <source>
        <dbReference type="ARBA" id="ARBA00022827"/>
    </source>
</evidence>
<dbReference type="SUPFAM" id="SSF51905">
    <property type="entry name" value="FAD/NAD(P)-binding domain"/>
    <property type="match status" value="2"/>
</dbReference>
<dbReference type="GO" id="GO:0016491">
    <property type="term" value="F:oxidoreductase activity"/>
    <property type="evidence" value="ECO:0007669"/>
    <property type="project" value="UniProtKB-KW"/>
</dbReference>
<gene>
    <name evidence="4" type="ORF">AYJ05_10690</name>
</gene>
<dbReference type="Proteomes" id="UP000076947">
    <property type="component" value="Unassembled WGS sequence"/>
</dbReference>
<dbReference type="EMBL" id="LSTQ01000005">
    <property type="protein sequence ID" value="OAH31313.1"/>
    <property type="molecule type" value="Genomic_DNA"/>
</dbReference>
<sequence>MNFHATVAVIGAGQAGLSAAYHLARRDFVSALGNPSASQGGEESSPGTFIVFDAEESAGGAWRHRQESLTMATVNGIFDLPGMEQSEIKKTTPAREAVPNYFSDYEAKMDLPIIRPVSVTSVNEAGNGYRIELAAQSTSDGTNSPYAGSTWQVDAVINATGTWNNPNQPQYPGIEKFQGRQLHSKDYVRMEDFTSQRVAVVGGGISAVQQLAEVSDVAKQTYWYTRSKPFFRASFTAEEGGRQTIDKVTKHTEAGNAPRSIVSYTGLIFNQDAKRAHANGALNRRPIFQGLYENGIIEADGTQVEVDTIIWAIGFRPSLAHLDPLNLYNEKGGINIEGTKVKGKKNLHLIGYGPSQSTVGANRAGRDAVISIARDLKSGT</sequence>
<dbReference type="Gene3D" id="3.50.50.60">
    <property type="entry name" value="FAD/NAD(P)-binding domain"/>
    <property type="match status" value="1"/>
</dbReference>
<dbReference type="PRINTS" id="PR00368">
    <property type="entry name" value="FADPNR"/>
</dbReference>
<keyword evidence="2" id="KW-0274">FAD</keyword>
<name>A0A177IQZ4_9CORY</name>
<evidence type="ECO:0000256" key="3">
    <source>
        <dbReference type="ARBA" id="ARBA00023002"/>
    </source>
</evidence>
<evidence type="ECO:0000313" key="4">
    <source>
        <dbReference type="EMBL" id="OAH31313.1"/>
    </source>
</evidence>
<evidence type="ECO:0000256" key="1">
    <source>
        <dbReference type="ARBA" id="ARBA00022630"/>
    </source>
</evidence>
<evidence type="ECO:0000313" key="5">
    <source>
        <dbReference type="Proteomes" id="UP000076947"/>
    </source>
</evidence>
<dbReference type="RefSeq" id="WP_066838106.1">
    <property type="nucleotide sequence ID" value="NZ_LSTQ01000005.1"/>
</dbReference>
<keyword evidence="5" id="KW-1185">Reference proteome</keyword>
<dbReference type="OrthoDB" id="178899at2"/>
<keyword evidence="3" id="KW-0560">Oxidoreductase</keyword>
<keyword evidence="1" id="KW-0285">Flavoprotein</keyword>
<accession>A0A177IQZ4</accession>
<dbReference type="InterPro" id="IPR036188">
    <property type="entry name" value="FAD/NAD-bd_sf"/>
</dbReference>
<organism evidence="4 5">
    <name type="scientific">Corynebacterium stationis</name>
    <dbReference type="NCBI Taxonomy" id="1705"/>
    <lineage>
        <taxon>Bacteria</taxon>
        <taxon>Bacillati</taxon>
        <taxon>Actinomycetota</taxon>
        <taxon>Actinomycetes</taxon>
        <taxon>Mycobacteriales</taxon>
        <taxon>Corynebacteriaceae</taxon>
        <taxon>Corynebacterium</taxon>
    </lineage>
</organism>
<comment type="caution">
    <text evidence="4">The sequence shown here is derived from an EMBL/GenBank/DDBJ whole genome shotgun (WGS) entry which is preliminary data.</text>
</comment>
<dbReference type="PANTHER" id="PTHR23023">
    <property type="entry name" value="DIMETHYLANILINE MONOOXYGENASE"/>
    <property type="match status" value="1"/>
</dbReference>
<dbReference type="Pfam" id="PF13738">
    <property type="entry name" value="Pyr_redox_3"/>
    <property type="match status" value="1"/>
</dbReference>
<dbReference type="InterPro" id="IPR050346">
    <property type="entry name" value="FMO-like"/>
</dbReference>
<proteinExistence type="predicted"/>
<reference evidence="5" key="1">
    <citation type="submission" date="2016-02" db="EMBL/GenBank/DDBJ databases">
        <authorList>
            <person name="Kaur G."/>
            <person name="Nair G.R."/>
            <person name="Mayilraj S."/>
        </authorList>
    </citation>
    <scope>NUCLEOTIDE SEQUENCE [LARGE SCALE GENOMIC DNA]</scope>
    <source>
        <strain evidence="5">GA-15</strain>
    </source>
</reference>
<protein>
    <submittedName>
        <fullName evidence="4">Pyridine nucleotide-disulfide oxidoreductase</fullName>
    </submittedName>
</protein>